<comment type="caution">
    <text evidence="13">The sequence shown here is derived from an EMBL/GenBank/DDBJ whole genome shotgun (WGS) entry which is preliminary data.</text>
</comment>
<keyword evidence="2 10" id="KW-0132">Cell division</keyword>
<dbReference type="InterPro" id="IPR007235">
    <property type="entry name" value="Glyco_trans_28_C"/>
</dbReference>
<evidence type="ECO:0000256" key="10">
    <source>
        <dbReference type="HAMAP-Rule" id="MF_00033"/>
    </source>
</evidence>
<evidence type="ECO:0000259" key="12">
    <source>
        <dbReference type="Pfam" id="PF04101"/>
    </source>
</evidence>
<evidence type="ECO:0000256" key="3">
    <source>
        <dbReference type="ARBA" id="ARBA00022676"/>
    </source>
</evidence>
<proteinExistence type="inferred from homology"/>
<dbReference type="GO" id="GO:0051301">
    <property type="term" value="P:cell division"/>
    <property type="evidence" value="ECO:0007669"/>
    <property type="project" value="UniProtKB-KW"/>
</dbReference>
<evidence type="ECO:0000256" key="7">
    <source>
        <dbReference type="ARBA" id="ARBA00023136"/>
    </source>
</evidence>
<keyword evidence="5 10" id="KW-0133">Cell shape</keyword>
<sequence>MPKLMIMAGGTGGHIFPGIAVAEALPKNWEVIWLGTADRMEADIIPKHNIPFFTIEIKGIRGNGLLRMLALPLTLAKAVYQAYRIILHEQPDAVLGMGGYASGPGGIATKLAGLPLYLHEQNAVLGMTNRWLSKIANHLFTGFPLSNTGTLVGNPVRQAFGQIPEPIQRTISDKLSILVVGGSLGAKVLNETLPEIFSEIGGFVVVHQCGKGNTQKVTANYASALKSTNNASASENEIVLTDFIDDMASAFAQADIIICRAGALTVAEVAMAGRTAIFVPLPSAVNDHQTRNAEYLSLNDAAYLVPQAQIKPQIREILTTLKAAPNKSFDKSILVKSYARFAAAEKIVTHIIDNTVVRT</sequence>
<dbReference type="PANTHER" id="PTHR21015:SF22">
    <property type="entry name" value="GLYCOSYLTRANSFERASE"/>
    <property type="match status" value="1"/>
</dbReference>
<dbReference type="Gene3D" id="3.40.50.2000">
    <property type="entry name" value="Glycogen Phosphorylase B"/>
    <property type="match status" value="2"/>
</dbReference>
<dbReference type="CDD" id="cd03785">
    <property type="entry name" value="GT28_MurG"/>
    <property type="match status" value="1"/>
</dbReference>
<keyword evidence="8 10" id="KW-0131">Cell cycle</keyword>
<comment type="similarity">
    <text evidence="10">Belongs to the glycosyltransferase 28 family. MurG subfamily.</text>
</comment>
<name>A0AA42BLV9_9ALTE</name>
<feature type="binding site" evidence="10">
    <location>
        <position position="157"/>
    </location>
    <ligand>
        <name>UDP-N-acetyl-alpha-D-glucosamine</name>
        <dbReference type="ChEBI" id="CHEBI:57705"/>
    </ligand>
</feature>
<feature type="domain" description="Glycosyl transferase family 28 C-terminal" evidence="12">
    <location>
        <begin position="177"/>
        <end position="331"/>
    </location>
</feature>
<feature type="binding site" evidence="10">
    <location>
        <begin position="11"/>
        <end position="13"/>
    </location>
    <ligand>
        <name>UDP-N-acetyl-alpha-D-glucosamine</name>
        <dbReference type="ChEBI" id="CHEBI:57705"/>
    </ligand>
</feature>
<feature type="binding site" evidence="10">
    <location>
        <position position="183"/>
    </location>
    <ligand>
        <name>UDP-N-acetyl-alpha-D-glucosamine</name>
        <dbReference type="ChEBI" id="CHEBI:57705"/>
    </ligand>
</feature>
<dbReference type="GO" id="GO:0071555">
    <property type="term" value="P:cell wall organization"/>
    <property type="evidence" value="ECO:0007669"/>
    <property type="project" value="UniProtKB-KW"/>
</dbReference>
<evidence type="ECO:0000256" key="6">
    <source>
        <dbReference type="ARBA" id="ARBA00022984"/>
    </source>
</evidence>
<keyword evidence="9 10" id="KW-0961">Cell wall biogenesis/degradation</keyword>
<evidence type="ECO:0000256" key="4">
    <source>
        <dbReference type="ARBA" id="ARBA00022679"/>
    </source>
</evidence>
<dbReference type="GO" id="GO:0009252">
    <property type="term" value="P:peptidoglycan biosynthetic process"/>
    <property type="evidence" value="ECO:0007669"/>
    <property type="project" value="UniProtKB-UniRule"/>
</dbReference>
<feature type="binding site" evidence="10">
    <location>
        <position position="244"/>
    </location>
    <ligand>
        <name>UDP-N-acetyl-alpha-D-glucosamine</name>
        <dbReference type="ChEBI" id="CHEBI:57705"/>
    </ligand>
</feature>
<dbReference type="PANTHER" id="PTHR21015">
    <property type="entry name" value="UDP-N-ACETYLGLUCOSAMINE--N-ACETYLMURAMYL-(PENTAPEPTIDE) PYROPHOSPHORYL-UNDECAPRENOL N-ACETYLGLUCOSAMINE TRANSFERASE 1"/>
    <property type="match status" value="1"/>
</dbReference>
<evidence type="ECO:0000313" key="13">
    <source>
        <dbReference type="EMBL" id="MCP3427972.1"/>
    </source>
</evidence>
<dbReference type="GO" id="GO:0005886">
    <property type="term" value="C:plasma membrane"/>
    <property type="evidence" value="ECO:0007669"/>
    <property type="project" value="UniProtKB-SubCell"/>
</dbReference>
<dbReference type="SUPFAM" id="SSF53756">
    <property type="entry name" value="UDP-Glycosyltransferase/glycogen phosphorylase"/>
    <property type="match status" value="1"/>
</dbReference>
<keyword evidence="7 10" id="KW-0472">Membrane</keyword>
<comment type="function">
    <text evidence="10">Cell wall formation. Catalyzes the transfer of a GlcNAc subunit on undecaprenyl-pyrophosphoryl-MurNAc-pentapeptide (lipid intermediate I) to form undecaprenyl-pyrophosphoryl-MurNAc-(pentapeptide)GlcNAc (lipid intermediate II).</text>
</comment>
<dbReference type="NCBIfam" id="TIGR01133">
    <property type="entry name" value="murG"/>
    <property type="match status" value="1"/>
</dbReference>
<dbReference type="EC" id="2.4.1.227" evidence="10"/>
<dbReference type="GO" id="GO:0008360">
    <property type="term" value="P:regulation of cell shape"/>
    <property type="evidence" value="ECO:0007669"/>
    <property type="project" value="UniProtKB-KW"/>
</dbReference>
<protein>
    <recommendedName>
        <fullName evidence="10">UDP-N-acetylglucosamine--N-acetylmuramyl-(pentapeptide) pyrophosphoryl-undecaprenol N-acetylglucosamine transferase</fullName>
        <ecNumber evidence="10">2.4.1.227</ecNumber>
    </recommendedName>
    <alternativeName>
        <fullName evidence="10">Undecaprenyl-PP-MurNAc-pentapeptide-UDPGlcNAc GlcNAc transferase</fullName>
    </alternativeName>
</protein>
<dbReference type="GO" id="GO:0050511">
    <property type="term" value="F:undecaprenyldiphospho-muramoylpentapeptide beta-N-acetylglucosaminyltransferase activity"/>
    <property type="evidence" value="ECO:0007669"/>
    <property type="project" value="UniProtKB-UniRule"/>
</dbReference>
<dbReference type="AlphaFoldDB" id="A0AA42BLV9"/>
<dbReference type="Proteomes" id="UP001165413">
    <property type="component" value="Unassembled WGS sequence"/>
</dbReference>
<keyword evidence="3 10" id="KW-0328">Glycosyltransferase</keyword>
<dbReference type="InterPro" id="IPR006009">
    <property type="entry name" value="GlcNAc_MurG"/>
</dbReference>
<dbReference type="RefSeq" id="WP_254098854.1">
    <property type="nucleotide sequence ID" value="NZ_JANATA010000003.1"/>
</dbReference>
<dbReference type="InterPro" id="IPR004276">
    <property type="entry name" value="GlycoTrans_28_N"/>
</dbReference>
<keyword evidence="4 10" id="KW-0808">Transferase</keyword>
<organism evidence="13 14">
    <name type="scientific">Opacimonas viscosa</name>
    <dbReference type="NCBI Taxonomy" id="2961944"/>
    <lineage>
        <taxon>Bacteria</taxon>
        <taxon>Pseudomonadati</taxon>
        <taxon>Pseudomonadota</taxon>
        <taxon>Gammaproteobacteria</taxon>
        <taxon>Alteromonadales</taxon>
        <taxon>Alteromonadaceae</taxon>
        <taxon>Opacimonas</taxon>
    </lineage>
</organism>
<dbReference type="Pfam" id="PF03033">
    <property type="entry name" value="Glyco_transf_28"/>
    <property type="match status" value="1"/>
</dbReference>
<keyword evidence="1 10" id="KW-1003">Cell membrane</keyword>
<comment type="catalytic activity">
    <reaction evidence="10">
        <text>di-trans,octa-cis-undecaprenyl diphospho-N-acetyl-alpha-D-muramoyl-L-alanyl-D-glutamyl-meso-2,6-diaminopimeloyl-D-alanyl-D-alanine + UDP-N-acetyl-alpha-D-glucosamine = di-trans,octa-cis-undecaprenyl diphospho-[N-acetyl-alpha-D-glucosaminyl-(1-&gt;4)]-N-acetyl-alpha-D-muramoyl-L-alanyl-D-glutamyl-meso-2,6-diaminopimeloyl-D-alanyl-D-alanine + UDP + H(+)</text>
        <dbReference type="Rhea" id="RHEA:31227"/>
        <dbReference type="ChEBI" id="CHEBI:15378"/>
        <dbReference type="ChEBI" id="CHEBI:57705"/>
        <dbReference type="ChEBI" id="CHEBI:58223"/>
        <dbReference type="ChEBI" id="CHEBI:61387"/>
        <dbReference type="ChEBI" id="CHEBI:61388"/>
        <dbReference type="EC" id="2.4.1.227"/>
    </reaction>
</comment>
<reference evidence="13" key="1">
    <citation type="submission" date="2022-07" db="EMBL/GenBank/DDBJ databases">
        <title>Characterization of the Novel Bacterium Alteromonas immobilis LMIT006 and Alteromonas gregis LMIT007.</title>
        <authorList>
            <person name="Lin X."/>
        </authorList>
    </citation>
    <scope>NUCLEOTIDE SEQUENCE</scope>
    <source>
        <strain evidence="13">LMIT007</strain>
    </source>
</reference>
<evidence type="ECO:0000256" key="5">
    <source>
        <dbReference type="ARBA" id="ARBA00022960"/>
    </source>
</evidence>
<feature type="binding site" evidence="10">
    <location>
        <position position="122"/>
    </location>
    <ligand>
        <name>UDP-N-acetyl-alpha-D-glucosamine</name>
        <dbReference type="ChEBI" id="CHEBI:57705"/>
    </ligand>
</feature>
<keyword evidence="14" id="KW-1185">Reference proteome</keyword>
<comment type="pathway">
    <text evidence="10">Cell wall biogenesis; peptidoglycan biosynthesis.</text>
</comment>
<comment type="subcellular location">
    <subcellularLocation>
        <location evidence="10">Cell membrane</location>
        <topology evidence="10">Peripheral membrane protein</topology>
        <orientation evidence="10">Cytoplasmic side</orientation>
    </subcellularLocation>
</comment>
<accession>A0AA42BLV9</accession>
<evidence type="ECO:0000256" key="8">
    <source>
        <dbReference type="ARBA" id="ARBA00023306"/>
    </source>
</evidence>
<dbReference type="EMBL" id="JANATA010000003">
    <property type="protein sequence ID" value="MCP3427972.1"/>
    <property type="molecule type" value="Genomic_DNA"/>
</dbReference>
<dbReference type="GO" id="GO:0005975">
    <property type="term" value="P:carbohydrate metabolic process"/>
    <property type="evidence" value="ECO:0007669"/>
    <property type="project" value="InterPro"/>
</dbReference>
<dbReference type="HAMAP" id="MF_00033">
    <property type="entry name" value="MurG"/>
    <property type="match status" value="1"/>
</dbReference>
<evidence type="ECO:0000256" key="2">
    <source>
        <dbReference type="ARBA" id="ARBA00022618"/>
    </source>
</evidence>
<evidence type="ECO:0000256" key="1">
    <source>
        <dbReference type="ARBA" id="ARBA00022475"/>
    </source>
</evidence>
<feature type="binding site" evidence="10">
    <location>
        <begin position="263"/>
        <end position="268"/>
    </location>
    <ligand>
        <name>UDP-N-acetyl-alpha-D-glucosamine</name>
        <dbReference type="ChEBI" id="CHEBI:57705"/>
    </ligand>
</feature>
<feature type="domain" description="Glycosyltransferase family 28 N-terminal" evidence="11">
    <location>
        <begin position="5"/>
        <end position="140"/>
    </location>
</feature>
<evidence type="ECO:0000259" key="11">
    <source>
        <dbReference type="Pfam" id="PF03033"/>
    </source>
</evidence>
<dbReference type="Pfam" id="PF04101">
    <property type="entry name" value="Glyco_tran_28_C"/>
    <property type="match status" value="1"/>
</dbReference>
<evidence type="ECO:0000313" key="14">
    <source>
        <dbReference type="Proteomes" id="UP001165413"/>
    </source>
</evidence>
<evidence type="ECO:0000256" key="9">
    <source>
        <dbReference type="ARBA" id="ARBA00023316"/>
    </source>
</evidence>
<feature type="binding site" evidence="10">
    <location>
        <position position="289"/>
    </location>
    <ligand>
        <name>UDP-N-acetyl-alpha-D-glucosamine</name>
        <dbReference type="ChEBI" id="CHEBI:57705"/>
    </ligand>
</feature>
<keyword evidence="6 10" id="KW-0573">Peptidoglycan synthesis</keyword>
<gene>
    <name evidence="10 13" type="primary">murG</name>
    <name evidence="13" type="ORF">NLF92_03310</name>
</gene>